<organism evidence="2 3">
    <name type="scientific">Mongoliibacter ruber</name>
    <dbReference type="NCBI Taxonomy" id="1750599"/>
    <lineage>
        <taxon>Bacteria</taxon>
        <taxon>Pseudomonadati</taxon>
        <taxon>Bacteroidota</taxon>
        <taxon>Cytophagia</taxon>
        <taxon>Cytophagales</taxon>
        <taxon>Cyclobacteriaceae</taxon>
        <taxon>Mongoliibacter</taxon>
    </lineage>
</organism>
<evidence type="ECO:0000313" key="3">
    <source>
        <dbReference type="Proteomes" id="UP000238157"/>
    </source>
</evidence>
<dbReference type="Proteomes" id="UP000238157">
    <property type="component" value="Unassembled WGS sequence"/>
</dbReference>
<gene>
    <name evidence="2" type="ORF">CLW00_101241</name>
</gene>
<comment type="caution">
    <text evidence="2">The sequence shown here is derived from an EMBL/GenBank/DDBJ whole genome shotgun (WGS) entry which is preliminary data.</text>
</comment>
<sequence>MAANTENNNVLQDRYPERKEKELSLRTDEEKIVLHLQGKYPNSKLTPALEEKLNRLKRASELISKYGGAKKVIPILQEIYGISFSTANRLYKGAQDAFGDITHFNRPYHVDIYINKILEGINLAKDSGDFRSYAALLKEYKEAIKEFMGTNEDELYRRIVIPPFVVGFFPEELKTKLPPQASLDARIKKLLEEKRSDEIEDAIVLDTEDDDED</sequence>
<name>A0A2T0WV61_9BACT</name>
<dbReference type="EMBL" id="PVTR01000001">
    <property type="protein sequence ID" value="PRY90578.1"/>
    <property type="molecule type" value="Genomic_DNA"/>
</dbReference>
<feature type="region of interest" description="Disordered" evidence="1">
    <location>
        <begin position="1"/>
        <end position="22"/>
    </location>
</feature>
<dbReference type="OrthoDB" id="838734at2"/>
<dbReference type="AlphaFoldDB" id="A0A2T0WV61"/>
<evidence type="ECO:0000256" key="1">
    <source>
        <dbReference type="SAM" id="MobiDB-lite"/>
    </source>
</evidence>
<dbReference type="RefSeq" id="WP_106131817.1">
    <property type="nucleotide sequence ID" value="NZ_PVTR01000001.1"/>
</dbReference>
<reference evidence="2 3" key="1">
    <citation type="submission" date="2018-03" db="EMBL/GenBank/DDBJ databases">
        <title>Genomic Encyclopedia of Archaeal and Bacterial Type Strains, Phase II (KMG-II): from individual species to whole genera.</title>
        <authorList>
            <person name="Goeker M."/>
        </authorList>
    </citation>
    <scope>NUCLEOTIDE SEQUENCE [LARGE SCALE GENOMIC DNA]</scope>
    <source>
        <strain evidence="2 3">DSM 27929</strain>
    </source>
</reference>
<protein>
    <submittedName>
        <fullName evidence="2">Uncharacterized protein</fullName>
    </submittedName>
</protein>
<accession>A0A2T0WV61</accession>
<proteinExistence type="predicted"/>
<evidence type="ECO:0000313" key="2">
    <source>
        <dbReference type="EMBL" id="PRY90578.1"/>
    </source>
</evidence>
<feature type="compositionally biased region" description="Polar residues" evidence="1">
    <location>
        <begin position="1"/>
        <end position="11"/>
    </location>
</feature>
<keyword evidence="3" id="KW-1185">Reference proteome</keyword>